<sequence length="124" mass="14004">NKQASKLTDAVVRREQTKKPPTSCYKQPTDPKQERGEAGERRKETEHLLWEAKKLVNTPIRKSETSMWASLQVLHMTGVTLHYTSHHIIPSHSCLQPSKGRKASLRPFHPASTQMSLADVPAVK</sequence>
<feature type="compositionally biased region" description="Basic and acidic residues" evidence="1">
    <location>
        <begin position="29"/>
        <end position="44"/>
    </location>
</feature>
<name>A0AAD6AM00_9TELE</name>
<dbReference type="Proteomes" id="UP001219934">
    <property type="component" value="Unassembled WGS sequence"/>
</dbReference>
<feature type="region of interest" description="Disordered" evidence="1">
    <location>
        <begin position="94"/>
        <end position="124"/>
    </location>
</feature>
<keyword evidence="3" id="KW-1185">Reference proteome</keyword>
<dbReference type="EMBL" id="JAPTMU010000018">
    <property type="protein sequence ID" value="KAJ4927934.1"/>
    <property type="molecule type" value="Genomic_DNA"/>
</dbReference>
<evidence type="ECO:0000313" key="2">
    <source>
        <dbReference type="EMBL" id="KAJ4927934.1"/>
    </source>
</evidence>
<accession>A0AAD6AM00</accession>
<feature type="non-terminal residue" evidence="2">
    <location>
        <position position="1"/>
    </location>
</feature>
<dbReference type="AlphaFoldDB" id="A0AAD6AM00"/>
<evidence type="ECO:0000256" key="1">
    <source>
        <dbReference type="SAM" id="MobiDB-lite"/>
    </source>
</evidence>
<reference evidence="2" key="1">
    <citation type="submission" date="2022-11" db="EMBL/GenBank/DDBJ databases">
        <title>Chromosome-level genome of Pogonophryne albipinna.</title>
        <authorList>
            <person name="Jo E."/>
        </authorList>
    </citation>
    <scope>NUCLEOTIDE SEQUENCE</scope>
    <source>
        <strain evidence="2">SGF0006</strain>
        <tissue evidence="2">Muscle</tissue>
    </source>
</reference>
<proteinExistence type="predicted"/>
<organism evidence="2 3">
    <name type="scientific">Pogonophryne albipinna</name>
    <dbReference type="NCBI Taxonomy" id="1090488"/>
    <lineage>
        <taxon>Eukaryota</taxon>
        <taxon>Metazoa</taxon>
        <taxon>Chordata</taxon>
        <taxon>Craniata</taxon>
        <taxon>Vertebrata</taxon>
        <taxon>Euteleostomi</taxon>
        <taxon>Actinopterygii</taxon>
        <taxon>Neopterygii</taxon>
        <taxon>Teleostei</taxon>
        <taxon>Neoteleostei</taxon>
        <taxon>Acanthomorphata</taxon>
        <taxon>Eupercaria</taxon>
        <taxon>Perciformes</taxon>
        <taxon>Notothenioidei</taxon>
        <taxon>Pogonophryne</taxon>
    </lineage>
</organism>
<comment type="caution">
    <text evidence="2">The sequence shown here is derived from an EMBL/GenBank/DDBJ whole genome shotgun (WGS) entry which is preliminary data.</text>
</comment>
<evidence type="ECO:0000313" key="3">
    <source>
        <dbReference type="Proteomes" id="UP001219934"/>
    </source>
</evidence>
<feature type="non-terminal residue" evidence="2">
    <location>
        <position position="124"/>
    </location>
</feature>
<feature type="region of interest" description="Disordered" evidence="1">
    <location>
        <begin position="1"/>
        <end position="44"/>
    </location>
</feature>
<gene>
    <name evidence="2" type="ORF">JOQ06_015735</name>
</gene>
<protein>
    <submittedName>
        <fullName evidence="2">Uncharacterized protein</fullName>
    </submittedName>
</protein>